<dbReference type="EMBL" id="PDUG01000004">
    <property type="protein sequence ID" value="PIC32645.1"/>
    <property type="molecule type" value="Genomic_DNA"/>
</dbReference>
<organism evidence="2 3">
    <name type="scientific">Caenorhabditis nigoni</name>
    <dbReference type="NCBI Taxonomy" id="1611254"/>
    <lineage>
        <taxon>Eukaryota</taxon>
        <taxon>Metazoa</taxon>
        <taxon>Ecdysozoa</taxon>
        <taxon>Nematoda</taxon>
        <taxon>Chromadorea</taxon>
        <taxon>Rhabditida</taxon>
        <taxon>Rhabditina</taxon>
        <taxon>Rhabditomorpha</taxon>
        <taxon>Rhabditoidea</taxon>
        <taxon>Rhabditidae</taxon>
        <taxon>Peloderinae</taxon>
        <taxon>Caenorhabditis</taxon>
    </lineage>
</organism>
<dbReference type="Proteomes" id="UP000230233">
    <property type="component" value="Chromosome IV"/>
</dbReference>
<evidence type="ECO:0000313" key="3">
    <source>
        <dbReference type="Proteomes" id="UP000230233"/>
    </source>
</evidence>
<accession>A0A2G5TZC7</accession>
<name>A0A2G5TZC7_9PELO</name>
<gene>
    <name evidence="2" type="primary">Cnig_chr_IV.g12896</name>
    <name evidence="2" type="ORF">B9Z55_012896</name>
</gene>
<sequence length="182" mass="20817">MSRAIRERNLPEGRKSDEEGAASEVVTDVGCTEPMRQRESKGVQQRKPMPYTWKIRTTFGVAIEQRSDHTRVQRQKELIIVSQAVTTSKVRVCDSSRTRSNSHLVRGAEVDVQQSLKDEQCATTEAIHRRFANNKPSDVRSKTTELQKSLHNYRSHSLEDVPGQRVSHRQKDATCHYKTCNN</sequence>
<evidence type="ECO:0000256" key="1">
    <source>
        <dbReference type="SAM" id="MobiDB-lite"/>
    </source>
</evidence>
<protein>
    <submittedName>
        <fullName evidence="2">Uncharacterized protein</fullName>
    </submittedName>
</protein>
<evidence type="ECO:0000313" key="2">
    <source>
        <dbReference type="EMBL" id="PIC32645.1"/>
    </source>
</evidence>
<proteinExistence type="predicted"/>
<dbReference type="AlphaFoldDB" id="A0A2G5TZC7"/>
<keyword evidence="3" id="KW-1185">Reference proteome</keyword>
<feature type="region of interest" description="Disordered" evidence="1">
    <location>
        <begin position="1"/>
        <end position="46"/>
    </location>
</feature>
<reference evidence="3" key="1">
    <citation type="submission" date="2017-10" db="EMBL/GenBank/DDBJ databases">
        <title>Rapid genome shrinkage in a self-fertile nematode reveals novel sperm competition proteins.</title>
        <authorList>
            <person name="Yin D."/>
            <person name="Schwarz E.M."/>
            <person name="Thomas C.G."/>
            <person name="Felde R.L."/>
            <person name="Korf I.F."/>
            <person name="Cutter A.D."/>
            <person name="Schartner C.M."/>
            <person name="Ralston E.J."/>
            <person name="Meyer B.J."/>
            <person name="Haag E.S."/>
        </authorList>
    </citation>
    <scope>NUCLEOTIDE SEQUENCE [LARGE SCALE GENOMIC DNA]</scope>
    <source>
        <strain evidence="3">JU1422</strain>
    </source>
</reference>
<feature type="compositionally biased region" description="Basic and acidic residues" evidence="1">
    <location>
        <begin position="1"/>
        <end position="18"/>
    </location>
</feature>
<comment type="caution">
    <text evidence="2">The sequence shown here is derived from an EMBL/GenBank/DDBJ whole genome shotgun (WGS) entry which is preliminary data.</text>
</comment>